<dbReference type="EMBL" id="CP003075">
    <property type="protein sequence ID" value="AEQ50756.1"/>
    <property type="molecule type" value="Genomic_DNA"/>
</dbReference>
<evidence type="ECO:0000313" key="3">
    <source>
        <dbReference type="EMBL" id="AEQ50756.1"/>
    </source>
</evidence>
<keyword evidence="2" id="KW-0732">Signal</keyword>
<feature type="signal peptide" evidence="2">
    <location>
        <begin position="1"/>
        <end position="25"/>
    </location>
</feature>
<organism evidence="3 4">
    <name type="scientific">Pelagibacterium halotolerans (strain DSM 22347 / JCM 15775 / CGMCC 1.7692 / B2)</name>
    <dbReference type="NCBI Taxonomy" id="1082931"/>
    <lineage>
        <taxon>Bacteria</taxon>
        <taxon>Pseudomonadati</taxon>
        <taxon>Pseudomonadota</taxon>
        <taxon>Alphaproteobacteria</taxon>
        <taxon>Hyphomicrobiales</taxon>
        <taxon>Devosiaceae</taxon>
        <taxon>Pelagibacterium</taxon>
    </lineage>
</organism>
<evidence type="ECO:0000256" key="2">
    <source>
        <dbReference type="SAM" id="SignalP"/>
    </source>
</evidence>
<dbReference type="HOGENOM" id="CLU_2288862_0_0_5"/>
<evidence type="ECO:0000256" key="1">
    <source>
        <dbReference type="SAM" id="MobiDB-lite"/>
    </source>
</evidence>
<dbReference type="AlphaFoldDB" id="G4RDD0"/>
<feature type="compositionally biased region" description="Basic residues" evidence="1">
    <location>
        <begin position="88"/>
        <end position="101"/>
    </location>
</feature>
<protein>
    <submittedName>
        <fullName evidence="3">Uncharacterized protein</fullName>
    </submittedName>
</protein>
<feature type="region of interest" description="Disordered" evidence="1">
    <location>
        <begin position="45"/>
        <end position="101"/>
    </location>
</feature>
<dbReference type="RefSeq" id="WP_014129905.1">
    <property type="nucleotide sequence ID" value="NC_016078.1"/>
</dbReference>
<proteinExistence type="predicted"/>
<feature type="chain" id="PRO_5003468157" evidence="2">
    <location>
        <begin position="26"/>
        <end position="101"/>
    </location>
</feature>
<feature type="compositionally biased region" description="Basic and acidic residues" evidence="1">
    <location>
        <begin position="59"/>
        <end position="69"/>
    </location>
</feature>
<dbReference type="STRING" id="1082931.KKY_717"/>
<gene>
    <name evidence="3" type="ordered locus">KKY_717</name>
</gene>
<accession>G4RDD0</accession>
<reference evidence="3 4" key="1">
    <citation type="journal article" date="2012" name="J. Bacteriol.">
        <title>Complete genome sequence of Pelagibacterium halotolerans B2T.</title>
        <authorList>
            <person name="Huo Y.Y."/>
            <person name="Cheng H."/>
            <person name="Han X.F."/>
            <person name="Jiang X.W."/>
            <person name="Sun C."/>
            <person name="Zhang X.Q."/>
            <person name="Zhu X.F."/>
            <person name="Liu Y.F."/>
            <person name="Li P.F."/>
            <person name="Ni P.X."/>
            <person name="Wu M."/>
        </authorList>
    </citation>
    <scope>NUCLEOTIDE SEQUENCE [LARGE SCALE GENOMIC DNA]</scope>
    <source>
        <strain evidence="4">DSM 22347 / JCM 15775 / CGMCC 1.7692 / B2</strain>
    </source>
</reference>
<dbReference type="Proteomes" id="UP000008850">
    <property type="component" value="Chromosome"/>
</dbReference>
<sequence length="101" mass="10940">MKSRIGYFPAGLTAMLGLAMGPALVAANTGAGAEVRTVAVQTTNVHTEQAQPAKQLPAAERRRQADAAMRRLRGVSRAIKNRAPGERAHRRWRKRRAAGRA</sequence>
<dbReference type="KEGG" id="phl:KKY_717"/>
<evidence type="ECO:0000313" key="4">
    <source>
        <dbReference type="Proteomes" id="UP000008850"/>
    </source>
</evidence>
<keyword evidence="4" id="KW-1185">Reference proteome</keyword>
<name>G4RDD0_PELHB</name>